<dbReference type="PANTHER" id="PTHR42718">
    <property type="entry name" value="MAJOR FACILITATOR SUPERFAMILY MULTIDRUG TRANSPORTER MFSC"/>
    <property type="match status" value="1"/>
</dbReference>
<dbReference type="InterPro" id="IPR020846">
    <property type="entry name" value="MFS_dom"/>
</dbReference>
<protein>
    <submittedName>
        <fullName evidence="11">MFS transporter</fullName>
    </submittedName>
</protein>
<gene>
    <name evidence="11" type="ORF">LHJ74_10690</name>
</gene>
<keyword evidence="12" id="KW-1185">Reference proteome</keyword>
<evidence type="ECO:0000256" key="7">
    <source>
        <dbReference type="ARBA" id="ARBA00023251"/>
    </source>
</evidence>
<comment type="subcellular location">
    <subcellularLocation>
        <location evidence="1">Cell membrane</location>
        <topology evidence="1">Multi-pass membrane protein</topology>
    </subcellularLocation>
</comment>
<dbReference type="RefSeq" id="WP_260217673.1">
    <property type="nucleotide sequence ID" value="NZ_JAJAGO010000004.1"/>
</dbReference>
<dbReference type="Proteomes" id="UP001156389">
    <property type="component" value="Unassembled WGS sequence"/>
</dbReference>
<feature type="transmembrane region" description="Helical" evidence="9">
    <location>
        <begin position="160"/>
        <end position="182"/>
    </location>
</feature>
<feature type="transmembrane region" description="Helical" evidence="9">
    <location>
        <begin position="379"/>
        <end position="403"/>
    </location>
</feature>
<feature type="domain" description="Major facilitator superfamily (MFS) profile" evidence="10">
    <location>
        <begin position="35"/>
        <end position="492"/>
    </location>
</feature>
<dbReference type="EMBL" id="JAJAGO010000004">
    <property type="protein sequence ID" value="MCT2590373.1"/>
    <property type="molecule type" value="Genomic_DNA"/>
</dbReference>
<feature type="transmembrane region" description="Helical" evidence="9">
    <location>
        <begin position="253"/>
        <end position="270"/>
    </location>
</feature>
<evidence type="ECO:0000313" key="11">
    <source>
        <dbReference type="EMBL" id="MCT2590373.1"/>
    </source>
</evidence>
<keyword evidence="6 9" id="KW-0472">Membrane</keyword>
<dbReference type="PROSITE" id="PS50850">
    <property type="entry name" value="MFS"/>
    <property type="match status" value="1"/>
</dbReference>
<feature type="transmembrane region" description="Helical" evidence="9">
    <location>
        <begin position="126"/>
        <end position="148"/>
    </location>
</feature>
<sequence length="492" mass="50293">MATTDTRRGTSAGSPRLTPPPPPDAQRLTSRDRMILAVLCAAQFMVALDFSILNVALPTMGADLGFARADLQWAITAFALPSGGLLLLFGRVADLYGRRRLFLAGLVAFTAASLLAALAWNPASLLAGRALQGVAAAVIVPAGMSLLTTTFPEGPQRARALSVSGALMALGFTVGMVLGGVLTDAFGWRSTMALLAAAGAVVTLFAPALLTESRRSGRPRLDVPGAVTITGGLLSVIYALSTAAEHGFGRADVIGALVAGAVLLLLFVWAESRTEQPLVDLRMLRRRTVSWGILGGLAAFSMMSSVIFLATLYLQDVRGMTPMKSGLVFGVIGLAAVAGGIVAPRLVGRFGAARTLVAGLLVQGLFSSVLLLIDESAAGTWLILTAGSLACFGHLFAVVSYGLTVTSGVPDSEQGLATGLVTSAQQVGLTLGIPLLSALSSSRTESLDADGSSASEALLGGLRLGMGADAVVLVTVAALVAVGLADKLRARA</sequence>
<feature type="transmembrane region" description="Helical" evidence="9">
    <location>
        <begin position="35"/>
        <end position="59"/>
    </location>
</feature>
<dbReference type="PANTHER" id="PTHR42718:SF46">
    <property type="entry name" value="BLR6921 PROTEIN"/>
    <property type="match status" value="1"/>
</dbReference>
<keyword evidence="3" id="KW-1003">Cell membrane</keyword>
<accession>A0ABT2JRP0</accession>
<feature type="transmembrane region" description="Helical" evidence="9">
    <location>
        <begin position="415"/>
        <end position="437"/>
    </location>
</feature>
<evidence type="ECO:0000256" key="5">
    <source>
        <dbReference type="ARBA" id="ARBA00022989"/>
    </source>
</evidence>
<dbReference type="InterPro" id="IPR011701">
    <property type="entry name" value="MFS"/>
</dbReference>
<feature type="transmembrane region" description="Helical" evidence="9">
    <location>
        <begin position="291"/>
        <end position="314"/>
    </location>
</feature>
<evidence type="ECO:0000256" key="2">
    <source>
        <dbReference type="ARBA" id="ARBA00022448"/>
    </source>
</evidence>
<evidence type="ECO:0000313" key="12">
    <source>
        <dbReference type="Proteomes" id="UP001156389"/>
    </source>
</evidence>
<dbReference type="InterPro" id="IPR036259">
    <property type="entry name" value="MFS_trans_sf"/>
</dbReference>
<dbReference type="Gene3D" id="1.20.1720.10">
    <property type="entry name" value="Multidrug resistance protein D"/>
    <property type="match status" value="1"/>
</dbReference>
<keyword evidence="4 9" id="KW-0812">Transmembrane</keyword>
<proteinExistence type="predicted"/>
<evidence type="ECO:0000256" key="3">
    <source>
        <dbReference type="ARBA" id="ARBA00022475"/>
    </source>
</evidence>
<feature type="transmembrane region" description="Helical" evidence="9">
    <location>
        <begin position="223"/>
        <end position="241"/>
    </location>
</feature>
<keyword evidence="2" id="KW-0813">Transport</keyword>
<dbReference type="CDD" id="cd17321">
    <property type="entry name" value="MFS_MMR_MDR_like"/>
    <property type="match status" value="1"/>
</dbReference>
<evidence type="ECO:0000259" key="10">
    <source>
        <dbReference type="PROSITE" id="PS50850"/>
    </source>
</evidence>
<keyword evidence="7" id="KW-0046">Antibiotic resistance</keyword>
<feature type="region of interest" description="Disordered" evidence="8">
    <location>
        <begin position="1"/>
        <end position="26"/>
    </location>
</feature>
<keyword evidence="5 9" id="KW-1133">Transmembrane helix</keyword>
<feature type="transmembrane region" description="Helical" evidence="9">
    <location>
        <begin position="457"/>
        <end position="485"/>
    </location>
</feature>
<feature type="transmembrane region" description="Helical" evidence="9">
    <location>
        <begin position="355"/>
        <end position="373"/>
    </location>
</feature>
<dbReference type="SUPFAM" id="SSF103473">
    <property type="entry name" value="MFS general substrate transporter"/>
    <property type="match status" value="1"/>
</dbReference>
<dbReference type="Pfam" id="PF07690">
    <property type="entry name" value="MFS_1"/>
    <property type="match status" value="1"/>
</dbReference>
<evidence type="ECO:0000256" key="4">
    <source>
        <dbReference type="ARBA" id="ARBA00022692"/>
    </source>
</evidence>
<reference evidence="11 12" key="1">
    <citation type="submission" date="2021-10" db="EMBL/GenBank/DDBJ databases">
        <title>Streptomyces gossypii sp. nov., isolated from soil collected from cotton field.</title>
        <authorList>
            <person name="Ge X."/>
            <person name="Chen X."/>
            <person name="Liu W."/>
        </authorList>
    </citation>
    <scope>NUCLEOTIDE SEQUENCE [LARGE SCALE GENOMIC DNA]</scope>
    <source>
        <strain evidence="11 12">N2-109</strain>
    </source>
</reference>
<evidence type="ECO:0000256" key="8">
    <source>
        <dbReference type="SAM" id="MobiDB-lite"/>
    </source>
</evidence>
<name>A0ABT2JRP0_9ACTN</name>
<feature type="transmembrane region" description="Helical" evidence="9">
    <location>
        <begin position="188"/>
        <end position="211"/>
    </location>
</feature>
<dbReference type="PRINTS" id="PR01036">
    <property type="entry name" value="TCRTETB"/>
</dbReference>
<dbReference type="Gene3D" id="1.20.1250.20">
    <property type="entry name" value="MFS general substrate transporter like domains"/>
    <property type="match status" value="1"/>
</dbReference>
<evidence type="ECO:0000256" key="1">
    <source>
        <dbReference type="ARBA" id="ARBA00004651"/>
    </source>
</evidence>
<feature type="transmembrane region" description="Helical" evidence="9">
    <location>
        <begin position="101"/>
        <end position="120"/>
    </location>
</feature>
<evidence type="ECO:0000256" key="6">
    <source>
        <dbReference type="ARBA" id="ARBA00023136"/>
    </source>
</evidence>
<evidence type="ECO:0000256" key="9">
    <source>
        <dbReference type="SAM" id="Phobius"/>
    </source>
</evidence>
<organism evidence="11 12">
    <name type="scientific">Streptomyces gossypii</name>
    <dbReference type="NCBI Taxonomy" id="2883101"/>
    <lineage>
        <taxon>Bacteria</taxon>
        <taxon>Bacillati</taxon>
        <taxon>Actinomycetota</taxon>
        <taxon>Actinomycetes</taxon>
        <taxon>Kitasatosporales</taxon>
        <taxon>Streptomycetaceae</taxon>
        <taxon>Streptomyces</taxon>
    </lineage>
</organism>
<comment type="caution">
    <text evidence="11">The sequence shown here is derived from an EMBL/GenBank/DDBJ whole genome shotgun (WGS) entry which is preliminary data.</text>
</comment>
<feature type="transmembrane region" description="Helical" evidence="9">
    <location>
        <begin position="326"/>
        <end position="343"/>
    </location>
</feature>
<feature type="transmembrane region" description="Helical" evidence="9">
    <location>
        <begin position="71"/>
        <end position="89"/>
    </location>
</feature>